<evidence type="ECO:0000313" key="2">
    <source>
        <dbReference type="Proteomes" id="UP000233618"/>
    </source>
</evidence>
<organism evidence="1 2">
    <name type="scientific">Labilibaculum manganireducens</name>
    <dbReference type="NCBI Taxonomy" id="1940525"/>
    <lineage>
        <taxon>Bacteria</taxon>
        <taxon>Pseudomonadati</taxon>
        <taxon>Bacteroidota</taxon>
        <taxon>Bacteroidia</taxon>
        <taxon>Marinilabiliales</taxon>
        <taxon>Marinifilaceae</taxon>
        <taxon>Labilibaculum</taxon>
    </lineage>
</organism>
<keyword evidence="2" id="KW-1185">Reference proteome</keyword>
<protein>
    <recommendedName>
        <fullName evidence="3">DUF2931 domain-containing protein</fullName>
    </recommendedName>
</protein>
<evidence type="ECO:0008006" key="3">
    <source>
        <dbReference type="Google" id="ProtNLM"/>
    </source>
</evidence>
<dbReference type="Pfam" id="PF11153">
    <property type="entry name" value="DUF2931"/>
    <property type="match status" value="1"/>
</dbReference>
<name>A0A2N3HY16_9BACT</name>
<reference evidence="1 2" key="1">
    <citation type="journal article" date="2017" name="Front. Microbiol.">
        <title>Labilibaculum manganireducens gen. nov., sp. nov. and Labilibaculum filiforme sp. nov., Novel Bacteroidetes Isolated from Subsurface Sediments of the Baltic Sea.</title>
        <authorList>
            <person name="Vandieken V."/>
            <person name="Marshall I.P."/>
            <person name="Niemann H."/>
            <person name="Engelen B."/>
            <person name="Cypionka H."/>
        </authorList>
    </citation>
    <scope>NUCLEOTIDE SEQUENCE [LARGE SCALE GENOMIC DNA]</scope>
    <source>
        <strain evidence="1 2">59.10-2M</strain>
    </source>
</reference>
<proteinExistence type="predicted"/>
<dbReference type="AlphaFoldDB" id="A0A2N3HY16"/>
<accession>A0A2N3HY16</accession>
<comment type="caution">
    <text evidence="1">The sequence shown here is derived from an EMBL/GenBank/DDBJ whole genome shotgun (WGS) entry which is preliminary data.</text>
</comment>
<gene>
    <name evidence="1" type="ORF">BZG01_16380</name>
</gene>
<sequence>MSLNLLSCLTGQNKAKIEWRLGVNAPKYYPIIVASGSLSNGRKSAPLTTRADVNDGWGQSGLEMSTSYFIPNKLSVKWFSYAEDKFFGGSFDLPEDTLRTLMKQGFKRPNGSIKGYVYLYVNMYPQGGIALWAEAPGSRIVEIGHFQAKEIDYDWKSMYPSSKKSGREDYNKMVMADTPGAEAYIAKHGFSQEPFKTIYRQRYNYTISIDSIPFSRTEFIQFKSFNGEMDTMEDEELESNFFKTKAVPKNIFFRWRKGMVVYFGEIDFNEDEIFKAFASMQKECKEQPFVLYLKPDFSTGKLGVCLRGNNQETQDSVEIEIKKAGRIGKSSIQPHQKK</sequence>
<dbReference type="Proteomes" id="UP000233618">
    <property type="component" value="Unassembled WGS sequence"/>
</dbReference>
<evidence type="ECO:0000313" key="1">
    <source>
        <dbReference type="EMBL" id="PKQ62960.1"/>
    </source>
</evidence>
<dbReference type="InterPro" id="IPR021326">
    <property type="entry name" value="DUF2931"/>
</dbReference>
<dbReference type="EMBL" id="MVDE01000031">
    <property type="protein sequence ID" value="PKQ62960.1"/>
    <property type="molecule type" value="Genomic_DNA"/>
</dbReference>
<dbReference type="RefSeq" id="WP_180327359.1">
    <property type="nucleotide sequence ID" value="NZ_MVDE01000031.1"/>
</dbReference>